<dbReference type="STRING" id="305900.GV64_19475"/>
<evidence type="ECO:0008006" key="3">
    <source>
        <dbReference type="Google" id="ProtNLM"/>
    </source>
</evidence>
<dbReference type="Proteomes" id="UP000027997">
    <property type="component" value="Unassembled WGS sequence"/>
</dbReference>
<evidence type="ECO:0000313" key="2">
    <source>
        <dbReference type="Proteomes" id="UP000027997"/>
    </source>
</evidence>
<proteinExistence type="predicted"/>
<keyword evidence="2" id="KW-1185">Reference proteome</keyword>
<evidence type="ECO:0000313" key="1">
    <source>
        <dbReference type="EMBL" id="KEI72620.1"/>
    </source>
</evidence>
<name>A0A081KEP4_9GAMM</name>
<dbReference type="eggNOG" id="COG3203">
    <property type="taxonomic scope" value="Bacteria"/>
</dbReference>
<reference evidence="1 2" key="1">
    <citation type="submission" date="2014-06" db="EMBL/GenBank/DDBJ databases">
        <title>Whole Genome Sequences of Three Symbiotic Endozoicomonas Bacteria.</title>
        <authorList>
            <person name="Neave M.J."/>
            <person name="Apprill A."/>
            <person name="Voolstra C.R."/>
        </authorList>
    </citation>
    <scope>NUCLEOTIDE SEQUENCE [LARGE SCALE GENOMIC DNA]</scope>
    <source>
        <strain evidence="1 2">DSM 22380</strain>
    </source>
</reference>
<accession>A0A081KEP4</accession>
<dbReference type="EMBL" id="JOJP01000001">
    <property type="protein sequence ID" value="KEI72620.1"/>
    <property type="molecule type" value="Genomic_DNA"/>
</dbReference>
<dbReference type="RefSeq" id="WP_026258069.1">
    <property type="nucleotide sequence ID" value="NZ_JOJP01000001.1"/>
</dbReference>
<protein>
    <recommendedName>
        <fullName evidence="3">DUF1302 domain-containing protein</fullName>
    </recommendedName>
</protein>
<gene>
    <name evidence="1" type="ORF">GV64_19475</name>
</gene>
<comment type="caution">
    <text evidence="1">The sequence shown here is derived from an EMBL/GenBank/DDBJ whole genome shotgun (WGS) entry which is preliminary data.</text>
</comment>
<organism evidence="1 2">
    <name type="scientific">Endozoicomonas elysicola</name>
    <dbReference type="NCBI Taxonomy" id="305900"/>
    <lineage>
        <taxon>Bacteria</taxon>
        <taxon>Pseudomonadati</taxon>
        <taxon>Pseudomonadota</taxon>
        <taxon>Gammaproteobacteria</taxon>
        <taxon>Oceanospirillales</taxon>
        <taxon>Endozoicomonadaceae</taxon>
        <taxon>Endozoicomonas</taxon>
    </lineage>
</organism>
<dbReference type="InterPro" id="IPR010727">
    <property type="entry name" value="DUF1302"/>
</dbReference>
<dbReference type="Pfam" id="PF06980">
    <property type="entry name" value="DUF1302"/>
    <property type="match status" value="1"/>
</dbReference>
<dbReference type="AlphaFoldDB" id="A0A081KEP4"/>
<sequence>MVKTIIKNPGFSPKERTPLFQLPRKSVMAAAIAASMAMPGAYALSFQPTDEITVDWDTNIGYAAAWRMEDPDAVALANNNGDDGNRNFNKGAMVNNRLSIISEAALSYRNYGAFIRGSAFYDDVYFHTNDHNSPTTSNNVSVPHNEFTQGTKDQNGKDARLLDAFVYGDFDIAGRNLNLRVGRQMVSWGESLFIPGISGAMSPADGTKANVPGVEVKDVLLPVGQVFAQFDLTNDLSISAYSQWEWEKTDINGAGSFFSLSDILDEGGESLFIPNLGSVQRNDDIAARDSGQWGVALNYFAEGLGNGMDLGLYYINYHDKQPSMIFDTVMMGPFTVPTGYHLEYFEDIKMIGASFGTLVGNTNIGGEVSMRKDAAVRDPNSVPMKADILQAQLSAVHAFGVTPVADDIMFSGEVGVNRVQGLKDNEMSGEKMGSGLGASVTLKYTNVMVGTNFEVPIKFSANFRGDSAGGKFTNTENTDRLSLGGKLIYQGNLETSLIYTAYFGDYEDNQYTDRDYLAFNVKYAF</sequence>